<dbReference type="SMART" id="SM00244">
    <property type="entry name" value="PHB"/>
    <property type="match status" value="1"/>
</dbReference>
<dbReference type="RefSeq" id="XP_006568844.1">
    <property type="nucleotide sequence ID" value="XM_006568781.3"/>
</dbReference>
<feature type="compositionally biased region" description="Polar residues" evidence="4">
    <location>
        <begin position="12"/>
        <end position="33"/>
    </location>
</feature>
<evidence type="ECO:0000313" key="7">
    <source>
        <dbReference type="EnsemblMetazoa" id="XP_016766263"/>
    </source>
</evidence>
<dbReference type="Gene3D" id="6.10.250.2090">
    <property type="match status" value="1"/>
</dbReference>
<dbReference type="EnsemblMetazoa" id="XM_016910773">
    <property type="protein sequence ID" value="XP_016766262"/>
    <property type="gene ID" value="LOC551688"/>
</dbReference>
<dbReference type="RefSeq" id="XP_016766262.1">
    <property type="nucleotide sequence ID" value="XM_016910773.2"/>
</dbReference>
<dbReference type="EnsemblMetazoa" id="XM_006568780">
    <property type="protein sequence ID" value="XP_006568843"/>
    <property type="gene ID" value="LOC551688"/>
</dbReference>
<evidence type="ECO:0000259" key="6">
    <source>
        <dbReference type="SMART" id="SM00244"/>
    </source>
</evidence>
<evidence type="ECO:0000313" key="11">
    <source>
        <dbReference type="RefSeq" id="XP_006568845.1"/>
    </source>
</evidence>
<evidence type="ECO:0000313" key="8">
    <source>
        <dbReference type="Proteomes" id="UP000005203"/>
    </source>
</evidence>
<evidence type="ECO:0000256" key="1">
    <source>
        <dbReference type="ARBA" id="ARBA00004370"/>
    </source>
</evidence>
<protein>
    <submittedName>
        <fullName evidence="9 10">Band 7 protein AGAP004871 isoform X1</fullName>
    </submittedName>
</protein>
<proteinExistence type="inferred from homology"/>
<gene>
    <name evidence="9 10 11 12 13 14 15 16 17" type="primary">LOC551688</name>
</gene>
<dbReference type="RefSeq" id="XP_016766263.1">
    <property type="nucleotide sequence ID" value="XM_016910774.2"/>
</dbReference>
<dbReference type="PROSITE" id="PS01270">
    <property type="entry name" value="BAND_7"/>
    <property type="match status" value="1"/>
</dbReference>
<dbReference type="EnsemblMetazoa" id="XM_016910771">
    <property type="protein sequence ID" value="XP_016766260"/>
    <property type="gene ID" value="LOC551688"/>
</dbReference>
<accession>A0A7M7M3W4</accession>
<dbReference type="Pfam" id="PF01145">
    <property type="entry name" value="Band_7"/>
    <property type="match status" value="1"/>
</dbReference>
<dbReference type="PANTHER" id="PTHR10264:SF19">
    <property type="entry name" value="AT06885P-RELATED"/>
    <property type="match status" value="1"/>
</dbReference>
<keyword evidence="5" id="KW-0812">Transmembrane</keyword>
<dbReference type="InterPro" id="IPR036013">
    <property type="entry name" value="Band_7/SPFH_dom_sf"/>
</dbReference>
<comment type="subcellular location">
    <subcellularLocation>
        <location evidence="1">Membrane</location>
    </subcellularLocation>
</comment>
<comment type="similarity">
    <text evidence="2">Belongs to the band 7/mec-2 family.</text>
</comment>
<dbReference type="AlphaFoldDB" id="A0A7M7M3W4"/>
<dbReference type="FunFam" id="3.30.479.30:FF:000002">
    <property type="entry name" value="band 7 protein AGAP004871"/>
    <property type="match status" value="1"/>
</dbReference>
<dbReference type="OrthoDB" id="2105077at2759"/>
<evidence type="ECO:0000313" key="17">
    <source>
        <dbReference type="RefSeq" id="XP_016766263.1"/>
    </source>
</evidence>
<keyword evidence="8" id="KW-1185">Reference proteome</keyword>
<dbReference type="InterPro" id="IPR043202">
    <property type="entry name" value="Band-7_stomatin-like"/>
</dbReference>
<dbReference type="RefSeq" id="XP_016766258.1">
    <property type="nucleotide sequence ID" value="XM_016910769.2"/>
</dbReference>
<keyword evidence="5" id="KW-1133">Transmembrane helix</keyword>
<organism evidence="7">
    <name type="scientific">Apis mellifera</name>
    <name type="common">Honeybee</name>
    <dbReference type="NCBI Taxonomy" id="7460"/>
    <lineage>
        <taxon>Eukaryota</taxon>
        <taxon>Metazoa</taxon>
        <taxon>Ecdysozoa</taxon>
        <taxon>Arthropoda</taxon>
        <taxon>Hexapoda</taxon>
        <taxon>Insecta</taxon>
        <taxon>Pterygota</taxon>
        <taxon>Neoptera</taxon>
        <taxon>Endopterygota</taxon>
        <taxon>Hymenoptera</taxon>
        <taxon>Apocrita</taxon>
        <taxon>Aculeata</taxon>
        <taxon>Apoidea</taxon>
        <taxon>Anthophila</taxon>
        <taxon>Apidae</taxon>
        <taxon>Apis</taxon>
    </lineage>
</organism>
<dbReference type="InterPro" id="IPR001107">
    <property type="entry name" value="Band_7"/>
</dbReference>
<evidence type="ECO:0000313" key="15">
    <source>
        <dbReference type="RefSeq" id="XP_016766260.1"/>
    </source>
</evidence>
<feature type="region of interest" description="Disordered" evidence="4">
    <location>
        <begin position="334"/>
        <end position="370"/>
    </location>
</feature>
<evidence type="ECO:0000256" key="4">
    <source>
        <dbReference type="SAM" id="MobiDB-lite"/>
    </source>
</evidence>
<name>A0A7M7M3W4_APIME</name>
<evidence type="ECO:0000313" key="9">
    <source>
        <dbReference type="RefSeq" id="XP_006568843.1"/>
    </source>
</evidence>
<accession>A0A8B7KGZ8</accession>
<dbReference type="GO" id="GO:0005886">
    <property type="term" value="C:plasma membrane"/>
    <property type="evidence" value="ECO:0007669"/>
    <property type="project" value="InterPro"/>
</dbReference>
<dbReference type="Gene3D" id="3.30.479.30">
    <property type="entry name" value="Band 7 domain"/>
    <property type="match status" value="1"/>
</dbReference>
<reference evidence="9 10" key="2">
    <citation type="submission" date="2025-04" db="UniProtKB">
        <authorList>
            <consortium name="RefSeq"/>
        </authorList>
    </citation>
    <scope>IDENTIFICATION</scope>
    <source>
        <strain evidence="9 10">DH4</strain>
        <tissue evidence="9 10">Whole body</tissue>
    </source>
</reference>
<sequence>MLFDLWIRNRPPSTTHGAFKHSSSTNPSDQDGSTFAVRRESMVPTDGVDPSDDVRDVDSETEESSVARGETKIGATTRFVELLATIGSFLLVLVTLPFSLCFTFKVVQEYERAVVFRMGRLKGAAYGPGTFFVMPCVDNCVRVDLRTVSFDVPPQEVLTKDSVTVSVDAVVYYRIKEPLNAVIKIANYSHSTRLLAASTLRTVLGTRNLAEILSERETISHTMQTSLDEATEPWGVKVERVEIKDVRLPVQLQRAMATEAEAAREARAKVIAAEGEMLASRALKEASDVISTSPAALQLRYLQTLSNISAEKNSTIIFPLPVEFLTPFFNRSSSSQIEGQGNGTESGEQGCAGRLTTRPHVHSNGNVATK</sequence>
<accession>A0A8B7KI96</accession>
<dbReference type="EnsemblMetazoa" id="XM_016910768">
    <property type="protein sequence ID" value="XP_016766257"/>
    <property type="gene ID" value="LOC551688"/>
</dbReference>
<evidence type="ECO:0000256" key="5">
    <source>
        <dbReference type="SAM" id="Phobius"/>
    </source>
</evidence>
<evidence type="ECO:0000256" key="2">
    <source>
        <dbReference type="ARBA" id="ARBA00008164"/>
    </source>
</evidence>
<dbReference type="RefSeq" id="XP_016766259.1">
    <property type="nucleotide sequence ID" value="XM_016910770.2"/>
</dbReference>
<dbReference type="RefSeq" id="XP_016766260.1">
    <property type="nucleotide sequence ID" value="XM_016910771.2"/>
</dbReference>
<evidence type="ECO:0000256" key="3">
    <source>
        <dbReference type="ARBA" id="ARBA00023136"/>
    </source>
</evidence>
<dbReference type="RefSeq" id="XP_006568845.1">
    <property type="nucleotide sequence ID" value="XM_006568782.3"/>
</dbReference>
<dbReference type="Proteomes" id="UP000005203">
    <property type="component" value="Linkage group LG2"/>
</dbReference>
<evidence type="ECO:0000313" key="13">
    <source>
        <dbReference type="RefSeq" id="XP_016766258.1"/>
    </source>
</evidence>
<dbReference type="InterPro" id="IPR001972">
    <property type="entry name" value="Stomatin_HflK_fam"/>
</dbReference>
<accession>A0A7M7IEQ1</accession>
<dbReference type="PANTHER" id="PTHR10264">
    <property type="entry name" value="BAND 7 PROTEIN-RELATED"/>
    <property type="match status" value="1"/>
</dbReference>
<dbReference type="EnsemblMetazoa" id="XM_016910774">
    <property type="protein sequence ID" value="XP_016766263"/>
    <property type="gene ID" value="LOC551688"/>
</dbReference>
<feature type="domain" description="Band 7" evidence="6">
    <location>
        <begin position="102"/>
        <end position="260"/>
    </location>
</feature>
<evidence type="ECO:0000313" key="16">
    <source>
        <dbReference type="RefSeq" id="XP_016766262.1"/>
    </source>
</evidence>
<evidence type="ECO:0000313" key="14">
    <source>
        <dbReference type="RefSeq" id="XP_016766259.1"/>
    </source>
</evidence>
<dbReference type="EnsemblMetazoa" id="XM_006568781">
    <property type="protein sequence ID" value="XP_006568844"/>
    <property type="gene ID" value="LOC551688"/>
</dbReference>
<dbReference type="RefSeq" id="XP_006568843.1">
    <property type="nucleotide sequence ID" value="XM_006568780.3"/>
</dbReference>
<dbReference type="PRINTS" id="PR00721">
    <property type="entry name" value="STOMATIN"/>
</dbReference>
<reference evidence="7" key="1">
    <citation type="submission" date="2021-01" db="UniProtKB">
        <authorList>
            <consortium name="EnsemblMetazoa"/>
        </authorList>
    </citation>
    <scope>IDENTIFICATION</scope>
    <source>
        <strain evidence="7">DH4</strain>
    </source>
</reference>
<dbReference type="InterPro" id="IPR018080">
    <property type="entry name" value="Band_7/stomatin-like_CS"/>
</dbReference>
<evidence type="ECO:0000313" key="10">
    <source>
        <dbReference type="RefSeq" id="XP_006568844.1"/>
    </source>
</evidence>
<feature type="region of interest" description="Disordered" evidence="4">
    <location>
        <begin position="12"/>
        <end position="68"/>
    </location>
</feature>
<feature type="transmembrane region" description="Helical" evidence="5">
    <location>
        <begin position="79"/>
        <end position="100"/>
    </location>
</feature>
<evidence type="ECO:0000313" key="12">
    <source>
        <dbReference type="RefSeq" id="XP_016766257.1"/>
    </source>
</evidence>
<keyword evidence="3 5" id="KW-0472">Membrane</keyword>
<dbReference type="RefSeq" id="XP_016766257.1">
    <property type="nucleotide sequence ID" value="XM_016910768.2"/>
</dbReference>
<dbReference type="EnsemblMetazoa" id="XM_006568782">
    <property type="protein sequence ID" value="XP_006568845"/>
    <property type="gene ID" value="LOC551688"/>
</dbReference>
<dbReference type="GeneID" id="551688"/>
<feature type="compositionally biased region" description="Polar residues" evidence="4">
    <location>
        <begin position="334"/>
        <end position="347"/>
    </location>
</feature>
<dbReference type="SUPFAM" id="SSF117892">
    <property type="entry name" value="Band 7/SPFH domain"/>
    <property type="match status" value="1"/>
</dbReference>
<dbReference type="EnsemblMetazoa" id="XM_016910769">
    <property type="protein sequence ID" value="XP_016766258"/>
    <property type="gene ID" value="LOC551688"/>
</dbReference>
<dbReference type="KEGG" id="ame:551688"/>
<dbReference type="EnsemblMetazoa" id="XM_016910770">
    <property type="protein sequence ID" value="XP_016766259"/>
    <property type="gene ID" value="LOC551688"/>
</dbReference>